<dbReference type="Pfam" id="PF10756">
    <property type="entry name" value="bPH_6"/>
    <property type="match status" value="1"/>
</dbReference>
<feature type="transmembrane region" description="Helical" evidence="2">
    <location>
        <begin position="65"/>
        <end position="83"/>
    </location>
</feature>
<dbReference type="RefSeq" id="WP_425305950.1">
    <property type="nucleotide sequence ID" value="NZ_AP023354.1"/>
</dbReference>
<feature type="region of interest" description="Disordered" evidence="1">
    <location>
        <begin position="1"/>
        <end position="20"/>
    </location>
</feature>
<proteinExistence type="predicted"/>
<keyword evidence="2" id="KW-0812">Transmembrane</keyword>
<evidence type="ECO:0000256" key="2">
    <source>
        <dbReference type="SAM" id="Phobius"/>
    </source>
</evidence>
<dbReference type="EMBL" id="AP023354">
    <property type="protein sequence ID" value="BCJ30261.1"/>
    <property type="molecule type" value="Genomic_DNA"/>
</dbReference>
<evidence type="ECO:0000259" key="3">
    <source>
        <dbReference type="Pfam" id="PF10756"/>
    </source>
</evidence>
<organism evidence="4 5">
    <name type="scientific">Actinocatenispora sera</name>
    <dbReference type="NCBI Taxonomy" id="390989"/>
    <lineage>
        <taxon>Bacteria</taxon>
        <taxon>Bacillati</taxon>
        <taxon>Actinomycetota</taxon>
        <taxon>Actinomycetes</taxon>
        <taxon>Micromonosporales</taxon>
        <taxon>Micromonosporaceae</taxon>
        <taxon>Actinocatenispora</taxon>
    </lineage>
</organism>
<evidence type="ECO:0000313" key="5">
    <source>
        <dbReference type="Proteomes" id="UP000680750"/>
    </source>
</evidence>
<evidence type="ECO:0000256" key="1">
    <source>
        <dbReference type="SAM" id="MobiDB-lite"/>
    </source>
</evidence>
<keyword evidence="5" id="KW-1185">Reference proteome</keyword>
<keyword evidence="2" id="KW-0472">Membrane</keyword>
<protein>
    <recommendedName>
        <fullName evidence="3">Low molecular weight protein antigen 6 PH domain-containing protein</fullName>
    </recommendedName>
</protein>
<accession>A0A810L7H3</accession>
<dbReference type="Proteomes" id="UP000680750">
    <property type="component" value="Chromosome"/>
</dbReference>
<feature type="domain" description="Low molecular weight protein antigen 6 PH" evidence="3">
    <location>
        <begin position="84"/>
        <end position="154"/>
    </location>
</feature>
<reference evidence="4" key="1">
    <citation type="submission" date="2020-08" db="EMBL/GenBank/DDBJ databases">
        <title>Whole genome shotgun sequence of Actinocatenispora sera NBRC 101916.</title>
        <authorList>
            <person name="Komaki H."/>
            <person name="Tamura T."/>
        </authorList>
    </citation>
    <scope>NUCLEOTIDE SEQUENCE</scope>
    <source>
        <strain evidence="4">NBRC 101916</strain>
    </source>
</reference>
<dbReference type="KEGG" id="aser:Asera_43690"/>
<evidence type="ECO:0000313" key="4">
    <source>
        <dbReference type="EMBL" id="BCJ30261.1"/>
    </source>
</evidence>
<dbReference type="InterPro" id="IPR019692">
    <property type="entry name" value="CFP-6_PH"/>
</dbReference>
<feature type="transmembrane region" description="Helical" evidence="2">
    <location>
        <begin position="30"/>
        <end position="50"/>
    </location>
</feature>
<sequence length="183" mass="19113">MSADASHPISPAAGTSPAPDVDVRPRRVRWICTIAAIAIFIVFASTATALTGKTEGGGVFHRGDQVAMVILGALIGFGIMTIARPRVRADAEGVRIRNIIGGYQLPWDVVRAVKFNRSSPWASLELADDDEVAVMAIQASDKEYALDAVRALRRLLAAHGGASGHPGGRPGATGQPDTGPHAS</sequence>
<feature type="compositionally biased region" description="Gly residues" evidence="1">
    <location>
        <begin position="161"/>
        <end position="171"/>
    </location>
</feature>
<gene>
    <name evidence="4" type="ORF">Asera_43690</name>
</gene>
<feature type="region of interest" description="Disordered" evidence="1">
    <location>
        <begin position="160"/>
        <end position="183"/>
    </location>
</feature>
<name>A0A810L7H3_9ACTN</name>
<dbReference type="AlphaFoldDB" id="A0A810L7H3"/>
<keyword evidence="2" id="KW-1133">Transmembrane helix</keyword>